<dbReference type="EMBL" id="UGQL01000001">
    <property type="protein sequence ID" value="STZ27952.1"/>
    <property type="molecule type" value="Genomic_DNA"/>
</dbReference>
<dbReference type="PROSITE" id="PS50949">
    <property type="entry name" value="HTH_GNTR"/>
    <property type="match status" value="1"/>
</dbReference>
<keyword evidence="8" id="KW-1185">Reference proteome</keyword>
<gene>
    <name evidence="7" type="primary">ydcR_2</name>
    <name evidence="7" type="ORF">NCTC11179_01490</name>
</gene>
<proteinExistence type="inferred from homology"/>
<keyword evidence="5" id="KW-0804">Transcription</keyword>
<dbReference type="InterPro" id="IPR036390">
    <property type="entry name" value="WH_DNA-bd_sf"/>
</dbReference>
<dbReference type="CDD" id="cd07377">
    <property type="entry name" value="WHTH_GntR"/>
    <property type="match status" value="1"/>
</dbReference>
<dbReference type="SUPFAM" id="SSF53383">
    <property type="entry name" value="PLP-dependent transferases"/>
    <property type="match status" value="1"/>
</dbReference>
<dbReference type="InterPro" id="IPR000524">
    <property type="entry name" value="Tscrpt_reg_HTH_GntR"/>
</dbReference>
<dbReference type="Pfam" id="PF00392">
    <property type="entry name" value="GntR"/>
    <property type="match status" value="1"/>
</dbReference>
<evidence type="ECO:0000259" key="6">
    <source>
        <dbReference type="PROSITE" id="PS50949"/>
    </source>
</evidence>
<name>A0A378RLQ0_MYROD</name>
<keyword evidence="3" id="KW-0805">Transcription regulation</keyword>
<dbReference type="PANTHER" id="PTHR46577:SF2">
    <property type="entry name" value="TRANSCRIPTIONAL REGULATORY PROTEIN"/>
    <property type="match status" value="1"/>
</dbReference>
<dbReference type="InterPro" id="IPR015422">
    <property type="entry name" value="PyrdxlP-dep_Trfase_small"/>
</dbReference>
<dbReference type="Pfam" id="PF00155">
    <property type="entry name" value="Aminotran_1_2"/>
    <property type="match status" value="1"/>
</dbReference>
<dbReference type="Gene3D" id="1.10.10.10">
    <property type="entry name" value="Winged helix-like DNA-binding domain superfamily/Winged helix DNA-binding domain"/>
    <property type="match status" value="1"/>
</dbReference>
<protein>
    <submittedName>
        <fullName evidence="7">Uncharacterized HTH-type transcriptional regulator ydcR</fullName>
    </submittedName>
</protein>
<comment type="similarity">
    <text evidence="1">In the C-terminal section; belongs to the class-I pyridoxal-phosphate-dependent aminotransferase family.</text>
</comment>
<evidence type="ECO:0000256" key="5">
    <source>
        <dbReference type="ARBA" id="ARBA00023163"/>
    </source>
</evidence>
<dbReference type="InterPro" id="IPR015421">
    <property type="entry name" value="PyrdxlP-dep_Trfase_major"/>
</dbReference>
<evidence type="ECO:0000313" key="7">
    <source>
        <dbReference type="EMBL" id="STZ27952.1"/>
    </source>
</evidence>
<dbReference type="InterPro" id="IPR004839">
    <property type="entry name" value="Aminotransferase_I/II_large"/>
</dbReference>
<sequence length="477" mass="53648">MFYTAFQYSTVKKYKYEIFTTKIERAIQQGHLRAGDALPSVRETKATYQLSTSSVQSGYDYLVFKGLVTSIPRSGYVVAAHIQTTAATKLDLPTIPKDAVFTTKKALTSQRLTHTERPSFHIAAPASTFIPQQLILKTMQTVIREKGVSLLQYYPNTGSEELQALLIKRAALHGASLQKEELIVTDGALQALYIALASTTVPHDIVAVESPCVFSVLEVLSSLRLRALEIPVRPVHGFDLAYLRKMCQQHAVKAVVLTPNFHNPTGILMRDEQKEELYSLGVQHQIPIIENDIYGDLHFQGERPINIKNFDKKGLVLTFSSYSKTIAPGLRLGWLAAGQYAAQAERLKFSLGRSVSPINQEVIIQLLQMPSYDKHLHIFRQQLERQAMQFLRTFNAYFPSDFTQQAPQGGYSIWGQLPNDVDAKSFYETCQTMGIGFTPGETFSFTDVYKRHFRAIFAQRLTATDLSLIKQLGEELK</sequence>
<organism evidence="7 8">
    <name type="scientific">Myroides odoratus</name>
    <name type="common">Flavobacterium odoratum</name>
    <dbReference type="NCBI Taxonomy" id="256"/>
    <lineage>
        <taxon>Bacteria</taxon>
        <taxon>Pseudomonadati</taxon>
        <taxon>Bacteroidota</taxon>
        <taxon>Flavobacteriia</taxon>
        <taxon>Flavobacteriales</taxon>
        <taxon>Flavobacteriaceae</taxon>
        <taxon>Myroides</taxon>
    </lineage>
</organism>
<dbReference type="PANTHER" id="PTHR46577">
    <property type="entry name" value="HTH-TYPE TRANSCRIPTIONAL REGULATORY PROTEIN GABR"/>
    <property type="match status" value="1"/>
</dbReference>
<dbReference type="AlphaFoldDB" id="A0A378RLQ0"/>
<feature type="domain" description="HTH gntR-type" evidence="6">
    <location>
        <begin position="13"/>
        <end position="81"/>
    </location>
</feature>
<dbReference type="SUPFAM" id="SSF46785">
    <property type="entry name" value="Winged helix' DNA-binding domain"/>
    <property type="match status" value="1"/>
</dbReference>
<dbReference type="InterPro" id="IPR015424">
    <property type="entry name" value="PyrdxlP-dep_Trfase"/>
</dbReference>
<evidence type="ECO:0000256" key="2">
    <source>
        <dbReference type="ARBA" id="ARBA00022898"/>
    </source>
</evidence>
<dbReference type="GO" id="GO:0030170">
    <property type="term" value="F:pyridoxal phosphate binding"/>
    <property type="evidence" value="ECO:0007669"/>
    <property type="project" value="InterPro"/>
</dbReference>
<keyword evidence="2" id="KW-0663">Pyridoxal phosphate</keyword>
<evidence type="ECO:0000256" key="3">
    <source>
        <dbReference type="ARBA" id="ARBA00023015"/>
    </source>
</evidence>
<dbReference type="SMART" id="SM00345">
    <property type="entry name" value="HTH_GNTR"/>
    <property type="match status" value="1"/>
</dbReference>
<keyword evidence="4" id="KW-0238">DNA-binding</keyword>
<evidence type="ECO:0000256" key="1">
    <source>
        <dbReference type="ARBA" id="ARBA00005384"/>
    </source>
</evidence>
<reference evidence="7 8" key="1">
    <citation type="submission" date="2018-06" db="EMBL/GenBank/DDBJ databases">
        <authorList>
            <consortium name="Pathogen Informatics"/>
            <person name="Doyle S."/>
        </authorList>
    </citation>
    <scope>NUCLEOTIDE SEQUENCE [LARGE SCALE GENOMIC DNA]</scope>
    <source>
        <strain evidence="7 8">NCTC11179</strain>
    </source>
</reference>
<dbReference type="GO" id="GO:0003700">
    <property type="term" value="F:DNA-binding transcription factor activity"/>
    <property type="evidence" value="ECO:0007669"/>
    <property type="project" value="InterPro"/>
</dbReference>
<dbReference type="GO" id="GO:0003677">
    <property type="term" value="F:DNA binding"/>
    <property type="evidence" value="ECO:0007669"/>
    <property type="project" value="UniProtKB-KW"/>
</dbReference>
<dbReference type="InterPro" id="IPR051446">
    <property type="entry name" value="HTH_trans_reg/aminotransferase"/>
</dbReference>
<dbReference type="Proteomes" id="UP000255024">
    <property type="component" value="Unassembled WGS sequence"/>
</dbReference>
<accession>A0A378RLQ0</accession>
<evidence type="ECO:0000313" key="8">
    <source>
        <dbReference type="Proteomes" id="UP000255024"/>
    </source>
</evidence>
<dbReference type="Gene3D" id="3.40.640.10">
    <property type="entry name" value="Type I PLP-dependent aspartate aminotransferase-like (Major domain)"/>
    <property type="match status" value="1"/>
</dbReference>
<evidence type="ECO:0000256" key="4">
    <source>
        <dbReference type="ARBA" id="ARBA00023125"/>
    </source>
</evidence>
<dbReference type="CDD" id="cd00609">
    <property type="entry name" value="AAT_like"/>
    <property type="match status" value="1"/>
</dbReference>
<dbReference type="InterPro" id="IPR036388">
    <property type="entry name" value="WH-like_DNA-bd_sf"/>
</dbReference>
<dbReference type="Gene3D" id="3.90.1150.10">
    <property type="entry name" value="Aspartate Aminotransferase, domain 1"/>
    <property type="match status" value="1"/>
</dbReference>